<evidence type="ECO:0000313" key="2">
    <source>
        <dbReference type="EMBL" id="KAK6952095.1"/>
    </source>
</evidence>
<sequence>MENFDWDAQLLSVDWTTVDWRSELHNFERVHWPEVLSSTLRRLIAMHREYDSNHQPSSSWPRTNPAEDEWNRRQAVGRANRGTEAQAVDDWFPDPAPEDQAMQTPSVPPGTVPSVPVPAPSNNSFFGPQPDSSPSTPARQTTFDPVTPSNIVDQQGEPKLPGLIYKDDPNGFWTVGFELELPVAVYRRGGLLAERPHPRDNRWEAEEILDDNIDPERVKSIVVNRFLEVFSAQTDMVFVQRDEDEDEILYELRMENMHRLEYGLPLLEDLGSHTSPNRTGKASSIDPLVAKAASDARDFLVQSYFNGSTPARNFLLASRSDIHDAVQRAIMQGVPSIQMRREADKHLEDLLNLEAYRRRRDKRHVPLAGMKPRYRAFSVYAIDSVNLDSVDDMHYRNVPEDIDNPSELYGWQTIKIVSPVMRLAWPPIELGNTLTEICRIVRNNFRVHKEMHAIQATTQVSISHTSGLNIMDIKKLASFLVTEAVHMDLRRYNRLYRAQGPYDHVCGPIRLVSQLGKLAQTNYNIDGFDSSPIIQRQGPQRTEQLNRIASSHLPIELLLQHENLAGRILHQAIWQYTDVDSISNALATGYIPRKTEVVVKCRGNSDMVNRPASDPEDELRRSDQADELNFYDVDKDRGVFEFRQMGLSLEPRHIMAWILVCWRMIEFVRVSQPPQYRSALEQIITNNVSVLEAIGLEQEVRQYLEGLISQPGQGLLADNRVIDWEDPFCPRFSQGL</sequence>
<feature type="region of interest" description="Disordered" evidence="1">
    <location>
        <begin position="78"/>
        <end position="159"/>
    </location>
</feature>
<reference evidence="2 3" key="1">
    <citation type="journal article" date="2024" name="Front Chem Biol">
        <title>Unveiling the potential of Daldinia eschscholtzii MFLUCC 19-0629 through bioactivity and bioinformatics studies for enhanced sustainable agriculture production.</title>
        <authorList>
            <person name="Brooks S."/>
            <person name="Weaver J.A."/>
            <person name="Klomchit A."/>
            <person name="Alharthi S.A."/>
            <person name="Onlamun T."/>
            <person name="Nurani R."/>
            <person name="Vong T.K."/>
            <person name="Alberti F."/>
            <person name="Greco C."/>
        </authorList>
    </citation>
    <scope>NUCLEOTIDE SEQUENCE [LARGE SCALE GENOMIC DNA]</scope>
    <source>
        <strain evidence="2">MFLUCC 19-0629</strain>
    </source>
</reference>
<accession>A0AAX6MHL1</accession>
<dbReference type="AlphaFoldDB" id="A0AAX6MHL1"/>
<feature type="compositionally biased region" description="Pro residues" evidence="1">
    <location>
        <begin position="106"/>
        <end position="119"/>
    </location>
</feature>
<organism evidence="2 3">
    <name type="scientific">Daldinia eschscholtzii</name>
    <dbReference type="NCBI Taxonomy" id="292717"/>
    <lineage>
        <taxon>Eukaryota</taxon>
        <taxon>Fungi</taxon>
        <taxon>Dikarya</taxon>
        <taxon>Ascomycota</taxon>
        <taxon>Pezizomycotina</taxon>
        <taxon>Sordariomycetes</taxon>
        <taxon>Xylariomycetidae</taxon>
        <taxon>Xylariales</taxon>
        <taxon>Hypoxylaceae</taxon>
        <taxon>Daldinia</taxon>
    </lineage>
</organism>
<dbReference type="EMBL" id="JBANMG010000006">
    <property type="protein sequence ID" value="KAK6952095.1"/>
    <property type="molecule type" value="Genomic_DNA"/>
</dbReference>
<evidence type="ECO:0000256" key="1">
    <source>
        <dbReference type="SAM" id="MobiDB-lite"/>
    </source>
</evidence>
<proteinExistence type="predicted"/>
<name>A0AAX6MHL1_9PEZI</name>
<comment type="caution">
    <text evidence="2">The sequence shown here is derived from an EMBL/GenBank/DDBJ whole genome shotgun (WGS) entry which is preliminary data.</text>
</comment>
<evidence type="ECO:0000313" key="3">
    <source>
        <dbReference type="Proteomes" id="UP001369815"/>
    </source>
</evidence>
<protein>
    <submittedName>
        <fullName evidence="2">Uncharacterized protein</fullName>
    </submittedName>
</protein>
<feature type="compositionally biased region" description="Polar residues" evidence="1">
    <location>
        <begin position="130"/>
        <end position="153"/>
    </location>
</feature>
<keyword evidence="3" id="KW-1185">Reference proteome</keyword>
<gene>
    <name evidence="2" type="ORF">Daesc_006626</name>
</gene>
<dbReference type="Proteomes" id="UP001369815">
    <property type="component" value="Unassembled WGS sequence"/>
</dbReference>